<reference evidence="2" key="1">
    <citation type="submission" date="2021-11" db="EMBL/GenBank/DDBJ databases">
        <title>Description of novel Chryseobacterium species.</title>
        <authorList>
            <person name="Saticioglu I.B."/>
            <person name="Ay H."/>
            <person name="Altun S."/>
            <person name="Duman M."/>
        </authorList>
    </citation>
    <scope>NUCLEOTIDE SEQUENCE</scope>
    <source>
        <strain evidence="2">C-39</strain>
    </source>
</reference>
<reference evidence="3" key="2">
    <citation type="submission" date="2023-07" db="EMBL/GenBank/DDBJ databases">
        <title>Description of novel Chryseobacterium sp. strain C-2.</title>
        <authorList>
            <person name="Saticioglu I.B."/>
        </authorList>
    </citation>
    <scope>NUCLEOTIDE SEQUENCE [LARGE SCALE GENOMIC DNA]</scope>
    <source>
        <strain evidence="3">C-2</strain>
    </source>
</reference>
<protein>
    <recommendedName>
        <fullName evidence="5">Lipoprotein</fullName>
    </recommendedName>
</protein>
<dbReference type="AlphaFoldDB" id="A0A9Q3URT2"/>
<evidence type="ECO:0000313" key="4">
    <source>
        <dbReference type="Proteomes" id="UP001107960"/>
    </source>
</evidence>
<name>A0A9Q3URT2_9FLAO</name>
<sequence length="126" mass="14659">MKSVTLYLSSLIILTSCSREKNTIDKNLIYFNSKFLSGDEKYEYYKPKIESKPNAQYLEDLIYITGCVETNACGKYVGNLKYKNDSIILLYKLVSKEVCGSTSIEKASFIIKNPKNKKYKFRFDWE</sequence>
<dbReference type="Proteomes" id="UP001107960">
    <property type="component" value="Unassembled WGS sequence"/>
</dbReference>
<evidence type="ECO:0000313" key="2">
    <source>
        <dbReference type="EMBL" id="MCC9034363.1"/>
    </source>
</evidence>
<dbReference type="EMBL" id="JAJJML010000001">
    <property type="protein sequence ID" value="MCC9034363.1"/>
    <property type="molecule type" value="Genomic_DNA"/>
</dbReference>
<gene>
    <name evidence="1" type="ORF">IEW27_09435</name>
    <name evidence="2" type="ORF">LNP80_08840</name>
</gene>
<evidence type="ECO:0008006" key="5">
    <source>
        <dbReference type="Google" id="ProtNLM"/>
    </source>
</evidence>
<dbReference type="PROSITE" id="PS51257">
    <property type="entry name" value="PROKAR_LIPOPROTEIN"/>
    <property type="match status" value="1"/>
</dbReference>
<dbReference type="RefSeq" id="WP_191179346.1">
    <property type="nucleotide sequence ID" value="NZ_JACXXP010000009.1"/>
</dbReference>
<comment type="caution">
    <text evidence="2">The sequence shown here is derived from an EMBL/GenBank/DDBJ whole genome shotgun (WGS) entry which is preliminary data.</text>
</comment>
<accession>A0A9Q3URT2</accession>
<dbReference type="EMBL" id="JACXXP010000009">
    <property type="protein sequence ID" value="MBD3904815.1"/>
    <property type="molecule type" value="Genomic_DNA"/>
</dbReference>
<dbReference type="Proteomes" id="UP000603715">
    <property type="component" value="Unassembled WGS sequence"/>
</dbReference>
<reference evidence="1" key="3">
    <citation type="submission" date="2024-05" db="EMBL/GenBank/DDBJ databases">
        <title>Description of novel Chryseobacterium sp. strain C-2.</title>
        <authorList>
            <person name="Saticioglu I.B."/>
        </authorList>
    </citation>
    <scope>NUCLEOTIDE SEQUENCE</scope>
    <source>
        <strain evidence="1">C-2</strain>
    </source>
</reference>
<proteinExistence type="predicted"/>
<evidence type="ECO:0000313" key="3">
    <source>
        <dbReference type="Proteomes" id="UP000603715"/>
    </source>
</evidence>
<organism evidence="2 4">
    <name type="scientific">Chryseobacterium muglaense</name>
    <dbReference type="NCBI Taxonomy" id="2893752"/>
    <lineage>
        <taxon>Bacteria</taxon>
        <taxon>Pseudomonadati</taxon>
        <taxon>Bacteroidota</taxon>
        <taxon>Flavobacteriia</taxon>
        <taxon>Flavobacteriales</taxon>
        <taxon>Weeksellaceae</taxon>
        <taxon>Chryseobacterium group</taxon>
        <taxon>Chryseobacterium</taxon>
    </lineage>
</organism>
<evidence type="ECO:0000313" key="1">
    <source>
        <dbReference type="EMBL" id="MBD3904815.1"/>
    </source>
</evidence>
<keyword evidence="3" id="KW-1185">Reference proteome</keyword>